<keyword evidence="1" id="KW-0472">Membrane</keyword>
<accession>A0A2H0TF32</accession>
<dbReference type="AlphaFoldDB" id="A0A2H0TF32"/>
<evidence type="ECO:0000313" key="2">
    <source>
        <dbReference type="EMBL" id="PIR69564.1"/>
    </source>
</evidence>
<feature type="transmembrane region" description="Helical" evidence="1">
    <location>
        <begin position="44"/>
        <end position="68"/>
    </location>
</feature>
<feature type="transmembrane region" description="Helical" evidence="1">
    <location>
        <begin position="80"/>
        <end position="102"/>
    </location>
</feature>
<reference evidence="3" key="1">
    <citation type="submission" date="2017-09" db="EMBL/GenBank/DDBJ databases">
        <title>Depth-based differentiation of microbial function through sediment-hosted aquifers and enrichment of novel symbionts in the deep terrestrial subsurface.</title>
        <authorList>
            <person name="Probst A.J."/>
            <person name="Ladd B."/>
            <person name="Jarett J.K."/>
            <person name="Geller-Mcgrath D.E."/>
            <person name="Sieber C.M.K."/>
            <person name="Emerson J.B."/>
            <person name="Anantharaman K."/>
            <person name="Thomas B.C."/>
            <person name="Malmstrom R."/>
            <person name="Stieglmeier M."/>
            <person name="Klingl A."/>
            <person name="Woyke T."/>
            <person name="Ryan C.M."/>
            <person name="Banfield J.F."/>
        </authorList>
    </citation>
    <scope>NUCLEOTIDE SEQUENCE [LARGE SCALE GENOMIC DNA]</scope>
</reference>
<keyword evidence="1" id="KW-1133">Transmembrane helix</keyword>
<dbReference type="Pfam" id="PF18895">
    <property type="entry name" value="T4SS_pilin"/>
    <property type="match status" value="1"/>
</dbReference>
<gene>
    <name evidence="2" type="ORF">COU47_02305</name>
</gene>
<comment type="caution">
    <text evidence="2">The sequence shown here is derived from an EMBL/GenBank/DDBJ whole genome shotgun (WGS) entry which is preliminary data.</text>
</comment>
<keyword evidence="1" id="KW-0812">Transmembrane</keyword>
<evidence type="ECO:0008006" key="4">
    <source>
        <dbReference type="Google" id="ProtNLM"/>
    </source>
</evidence>
<evidence type="ECO:0000256" key="1">
    <source>
        <dbReference type="SAM" id="Phobius"/>
    </source>
</evidence>
<sequence>MIQTLKDTRPLLWFAALAVLMLPFLAEAQTINTLLQDISDILNTVIPILMILATLIFLWGIITYITAAGDEEKLKSARTYIIWGLIGLFVMVAVWGLVQVLLNTFGVGTPGTPLGPQQ</sequence>
<dbReference type="InterPro" id="IPR043993">
    <property type="entry name" value="T4SS_pilin"/>
</dbReference>
<organism evidence="2 3">
    <name type="scientific">Candidatus Niyogibacteria bacterium CG10_big_fil_rev_8_21_14_0_10_46_36</name>
    <dbReference type="NCBI Taxonomy" id="1974726"/>
    <lineage>
        <taxon>Bacteria</taxon>
        <taxon>Candidatus Niyogiibacteriota</taxon>
    </lineage>
</organism>
<protein>
    <recommendedName>
        <fullName evidence="4">TrbC/VirB2 family protein</fullName>
    </recommendedName>
</protein>
<name>A0A2H0TF32_9BACT</name>
<proteinExistence type="predicted"/>
<dbReference type="EMBL" id="PFCO01000005">
    <property type="protein sequence ID" value="PIR69564.1"/>
    <property type="molecule type" value="Genomic_DNA"/>
</dbReference>
<dbReference type="Proteomes" id="UP000231503">
    <property type="component" value="Unassembled WGS sequence"/>
</dbReference>
<evidence type="ECO:0000313" key="3">
    <source>
        <dbReference type="Proteomes" id="UP000231503"/>
    </source>
</evidence>